<protein>
    <submittedName>
        <fullName evidence="2">Uncharacterized protein</fullName>
    </submittedName>
</protein>
<dbReference type="Proteomes" id="UP001607303">
    <property type="component" value="Unassembled WGS sequence"/>
</dbReference>
<evidence type="ECO:0000256" key="1">
    <source>
        <dbReference type="SAM" id="Phobius"/>
    </source>
</evidence>
<proteinExistence type="predicted"/>
<keyword evidence="1" id="KW-1133">Transmembrane helix</keyword>
<feature type="transmembrane region" description="Helical" evidence="1">
    <location>
        <begin position="329"/>
        <end position="346"/>
    </location>
</feature>
<name>A0ABD2AVG9_VESMC</name>
<reference evidence="2 3" key="1">
    <citation type="journal article" date="2024" name="Ann. Entomol. Soc. Am.">
        <title>Genomic analyses of the southern and eastern yellowjacket wasps (Hymenoptera: Vespidae) reveal evolutionary signatures of social life.</title>
        <authorList>
            <person name="Catto M.A."/>
            <person name="Caine P.B."/>
            <person name="Orr S.E."/>
            <person name="Hunt B.G."/>
            <person name="Goodisman M.A.D."/>
        </authorList>
    </citation>
    <scope>NUCLEOTIDE SEQUENCE [LARGE SCALE GENOMIC DNA]</scope>
    <source>
        <strain evidence="2">232</strain>
        <tissue evidence="2">Head and thorax</tissue>
    </source>
</reference>
<feature type="transmembrane region" description="Helical" evidence="1">
    <location>
        <begin position="126"/>
        <end position="147"/>
    </location>
</feature>
<gene>
    <name evidence="2" type="ORF">V1477_018475</name>
</gene>
<keyword evidence="1" id="KW-0472">Membrane</keyword>
<organism evidence="2 3">
    <name type="scientific">Vespula maculifrons</name>
    <name type="common">Eastern yellow jacket</name>
    <name type="synonym">Wasp</name>
    <dbReference type="NCBI Taxonomy" id="7453"/>
    <lineage>
        <taxon>Eukaryota</taxon>
        <taxon>Metazoa</taxon>
        <taxon>Ecdysozoa</taxon>
        <taxon>Arthropoda</taxon>
        <taxon>Hexapoda</taxon>
        <taxon>Insecta</taxon>
        <taxon>Pterygota</taxon>
        <taxon>Neoptera</taxon>
        <taxon>Endopterygota</taxon>
        <taxon>Hymenoptera</taxon>
        <taxon>Apocrita</taxon>
        <taxon>Aculeata</taxon>
        <taxon>Vespoidea</taxon>
        <taxon>Vespidae</taxon>
        <taxon>Vespinae</taxon>
        <taxon>Vespula</taxon>
    </lineage>
</organism>
<accession>A0ABD2AVG9</accession>
<sequence>MNFDSCWFSLVLNFDKYTSQFSQYYSIRFVWGYSPTRDDNISGPTATVSDLLRISTSTHCSFCSTHSLEVIEKSQCKIKLWSGDTGLRETTTNSSVRPILTVNGSVLLRISTSTHRNFHSTHSPQYIIISLILSIFYTIYFYTIYYFRIKLWRWGYFPTREANKMNFDSCWFSLVLNFDKYTSQFSQYYSIRFVWGYSPTRDDNIGRPTATVSDLLLISTCAHRSSRKLNYGGGDTFPPMTPIRWILTAAGSFLLRMSTSTYCSFCSTHSLEVIEKSQCTIKLWSGDTGLRETTTNSSVRPILTVNGSILLRISTSTHRNFHSTHSPQYIIISLILSIFYTNYFILDLNAKWGYSASRDDNKDGSLTGLYSSEFSCVLNFDERT</sequence>
<evidence type="ECO:0000313" key="2">
    <source>
        <dbReference type="EMBL" id="KAL2724614.1"/>
    </source>
</evidence>
<keyword evidence="1" id="KW-0812">Transmembrane</keyword>
<keyword evidence="3" id="KW-1185">Reference proteome</keyword>
<dbReference type="EMBL" id="JAYRBN010000112">
    <property type="protein sequence ID" value="KAL2724614.1"/>
    <property type="molecule type" value="Genomic_DNA"/>
</dbReference>
<dbReference type="AlphaFoldDB" id="A0ABD2AVG9"/>
<comment type="caution">
    <text evidence="2">The sequence shown here is derived from an EMBL/GenBank/DDBJ whole genome shotgun (WGS) entry which is preliminary data.</text>
</comment>
<evidence type="ECO:0000313" key="3">
    <source>
        <dbReference type="Proteomes" id="UP001607303"/>
    </source>
</evidence>